<feature type="region of interest" description="Disordered" evidence="10">
    <location>
        <begin position="61"/>
        <end position="105"/>
    </location>
</feature>
<organism evidence="12 13">
    <name type="scientific">Rhodotorula mucilaginosa</name>
    <name type="common">Yeast</name>
    <name type="synonym">Rhodotorula rubra</name>
    <dbReference type="NCBI Taxonomy" id="5537"/>
    <lineage>
        <taxon>Eukaryota</taxon>
        <taxon>Fungi</taxon>
        <taxon>Dikarya</taxon>
        <taxon>Basidiomycota</taxon>
        <taxon>Pucciniomycotina</taxon>
        <taxon>Microbotryomycetes</taxon>
        <taxon>Sporidiobolales</taxon>
        <taxon>Sporidiobolaceae</taxon>
        <taxon>Rhodotorula</taxon>
    </lineage>
</organism>
<evidence type="ECO:0000256" key="10">
    <source>
        <dbReference type="SAM" id="MobiDB-lite"/>
    </source>
</evidence>
<sequence length="417" mass="44311">MSKQSDPFGRRKSFHAAPPSAHSTQALRRLQALDAQRQRRTTAIEAARTAFRDLDDLEDLSLAGSSADEADSPPPPPLAASSSSEQQQRSQTDSHPEAAPVISKTKRKAFKPKYKAWAKNLLSYAETLDLRYGLPEGIDSDWRAVVVPKGKRCLCATASEQGGNNTILYSRVAGRALGRFYTSLPADCLLDTVWDSHLGVLWVLDVCKWRSQYLVQCEAEMRAFFIASKLSELPPQVYSPPSSSSETGSTPPGGGTARPLLVLPVPNLAPPLSPSVLLPLLAALNSTPPQTFDISALVVPVPVPDPSALSPSSVPTPPVPLTIPLHPTGLLLYLSQAHYESGSTPLVSWVPCADQIAEGMEQAEGVARMGQLVSEWQQVGTPRVTVVGAGGGAGSAGTRPDQVMLGGGQVSEVVMDG</sequence>
<dbReference type="GO" id="GO:0061015">
    <property type="term" value="P:snRNA import into nucleus"/>
    <property type="evidence" value="ECO:0007669"/>
    <property type="project" value="InterPro"/>
</dbReference>
<dbReference type="Proteomes" id="UP000777482">
    <property type="component" value="Unassembled WGS sequence"/>
</dbReference>
<feature type="domain" description="Snurportin-1 m3G cap-binding" evidence="11">
    <location>
        <begin position="134"/>
        <end position="233"/>
    </location>
</feature>
<dbReference type="PANTHER" id="PTHR13403">
    <property type="entry name" value="SNURPORTIN1 RNUT1 PROTEIN RNA, U TRANSPORTER 1"/>
    <property type="match status" value="1"/>
</dbReference>
<evidence type="ECO:0000256" key="3">
    <source>
        <dbReference type="ARBA" id="ARBA00004496"/>
    </source>
</evidence>
<keyword evidence="7" id="KW-0963">Cytoplasm</keyword>
<evidence type="ECO:0000256" key="2">
    <source>
        <dbReference type="ARBA" id="ARBA00004123"/>
    </source>
</evidence>
<proteinExistence type="inferred from homology"/>
<evidence type="ECO:0000259" key="11">
    <source>
        <dbReference type="Pfam" id="PF21974"/>
    </source>
</evidence>
<dbReference type="EMBL" id="PUHQ01000047">
    <property type="protein sequence ID" value="KAG0660121.1"/>
    <property type="molecule type" value="Genomic_DNA"/>
</dbReference>
<dbReference type="Gene3D" id="3.30.470.30">
    <property type="entry name" value="DNA ligase/mRNA capping enzyme"/>
    <property type="match status" value="1"/>
</dbReference>
<dbReference type="InterPro" id="IPR017336">
    <property type="entry name" value="Snurportin-1"/>
</dbReference>
<dbReference type="AlphaFoldDB" id="A0A9P6VZ77"/>
<keyword evidence="13" id="KW-1185">Reference proteome</keyword>
<feature type="compositionally biased region" description="Low complexity" evidence="10">
    <location>
        <begin position="239"/>
        <end position="250"/>
    </location>
</feature>
<feature type="region of interest" description="Disordered" evidence="10">
    <location>
        <begin position="1"/>
        <end position="48"/>
    </location>
</feature>
<keyword evidence="8" id="KW-0694">RNA-binding</keyword>
<keyword evidence="9" id="KW-0539">Nucleus</keyword>
<comment type="subcellular location">
    <subcellularLocation>
        <location evidence="3">Cytoplasm</location>
    </subcellularLocation>
    <subcellularLocation>
        <location evidence="2">Nucleus</location>
    </subcellularLocation>
</comment>
<dbReference type="PANTHER" id="PTHR13403:SF6">
    <property type="entry name" value="SNURPORTIN-1"/>
    <property type="match status" value="1"/>
</dbReference>
<dbReference type="OrthoDB" id="10003593at2759"/>
<evidence type="ECO:0000256" key="6">
    <source>
        <dbReference type="ARBA" id="ARBA00022448"/>
    </source>
</evidence>
<feature type="region of interest" description="Disordered" evidence="10">
    <location>
        <begin position="237"/>
        <end position="256"/>
    </location>
</feature>
<dbReference type="GO" id="GO:0003723">
    <property type="term" value="F:RNA binding"/>
    <property type="evidence" value="ECO:0007669"/>
    <property type="project" value="UniProtKB-KW"/>
</dbReference>
<comment type="function">
    <text evidence="1">Functions as an U snRNP-specific nuclear import adapter. Involved in the trimethylguanosine (m3G)-cap-dependent nuclear import of U snRNPs. Binds specifically to the terminal m3G-cap U snRNAs.</text>
</comment>
<evidence type="ECO:0000256" key="8">
    <source>
        <dbReference type="ARBA" id="ARBA00022884"/>
    </source>
</evidence>
<evidence type="ECO:0000313" key="12">
    <source>
        <dbReference type="EMBL" id="KAG0660121.1"/>
    </source>
</evidence>
<reference evidence="12 13" key="1">
    <citation type="submission" date="2020-11" db="EMBL/GenBank/DDBJ databases">
        <title>Kefir isolates.</title>
        <authorList>
            <person name="Marcisauskas S."/>
            <person name="Kim Y."/>
            <person name="Blasche S."/>
        </authorList>
    </citation>
    <scope>NUCLEOTIDE SEQUENCE [LARGE SCALE GENOMIC DNA]</scope>
    <source>
        <strain evidence="12 13">KR</strain>
    </source>
</reference>
<feature type="compositionally biased region" description="Low complexity" evidence="10">
    <location>
        <begin position="24"/>
        <end position="48"/>
    </location>
</feature>
<evidence type="ECO:0000256" key="7">
    <source>
        <dbReference type="ARBA" id="ARBA00022490"/>
    </source>
</evidence>
<dbReference type="Pfam" id="PF21974">
    <property type="entry name" value="SPN1_m3Gcap_bd"/>
    <property type="match status" value="1"/>
</dbReference>
<comment type="similarity">
    <text evidence="4">Belongs to the snurportin family.</text>
</comment>
<gene>
    <name evidence="12" type="ORF">C6P46_004751</name>
</gene>
<comment type="caution">
    <text evidence="12">The sequence shown here is derived from an EMBL/GenBank/DDBJ whole genome shotgun (WGS) entry which is preliminary data.</text>
</comment>
<protein>
    <recommendedName>
        <fullName evidence="5">Snurportin-1</fullName>
    </recommendedName>
</protein>
<evidence type="ECO:0000256" key="1">
    <source>
        <dbReference type="ARBA" id="ARBA00003975"/>
    </source>
</evidence>
<evidence type="ECO:0000256" key="5">
    <source>
        <dbReference type="ARBA" id="ARBA00016034"/>
    </source>
</evidence>
<name>A0A9P6VZ77_RHOMI</name>
<accession>A0A9P6VZ77</accession>
<evidence type="ECO:0000313" key="13">
    <source>
        <dbReference type="Proteomes" id="UP000777482"/>
    </source>
</evidence>
<feature type="compositionally biased region" description="Low complexity" evidence="10">
    <location>
        <begin position="79"/>
        <end position="93"/>
    </location>
</feature>
<keyword evidence="6" id="KW-0813">Transport</keyword>
<dbReference type="GO" id="GO:0005737">
    <property type="term" value="C:cytoplasm"/>
    <property type="evidence" value="ECO:0007669"/>
    <property type="project" value="UniProtKB-SubCell"/>
</dbReference>
<evidence type="ECO:0000256" key="4">
    <source>
        <dbReference type="ARBA" id="ARBA00007540"/>
    </source>
</evidence>
<evidence type="ECO:0000256" key="9">
    <source>
        <dbReference type="ARBA" id="ARBA00023242"/>
    </source>
</evidence>
<dbReference type="InterPro" id="IPR047857">
    <property type="entry name" value="Snurportin1_C"/>
</dbReference>
<dbReference type="GO" id="GO:0005634">
    <property type="term" value="C:nucleus"/>
    <property type="evidence" value="ECO:0007669"/>
    <property type="project" value="UniProtKB-SubCell"/>
</dbReference>